<protein>
    <submittedName>
        <fullName evidence="1">Uncharacterized protein</fullName>
    </submittedName>
</protein>
<organism evidence="1 2">
    <name type="scientific">Sphingomonas liriopis</name>
    <dbReference type="NCBI Taxonomy" id="2949094"/>
    <lineage>
        <taxon>Bacteria</taxon>
        <taxon>Pseudomonadati</taxon>
        <taxon>Pseudomonadota</taxon>
        <taxon>Alphaproteobacteria</taxon>
        <taxon>Sphingomonadales</taxon>
        <taxon>Sphingomonadaceae</taxon>
        <taxon>Sphingomonas</taxon>
    </lineage>
</organism>
<dbReference type="Proteomes" id="UP001139486">
    <property type="component" value="Unassembled WGS sequence"/>
</dbReference>
<dbReference type="EMBL" id="JAMLDY010000006">
    <property type="protein sequence ID" value="MCP3734571.1"/>
    <property type="molecule type" value="Genomic_DNA"/>
</dbReference>
<evidence type="ECO:0000313" key="2">
    <source>
        <dbReference type="Proteomes" id="UP001139486"/>
    </source>
</evidence>
<proteinExistence type="predicted"/>
<comment type="caution">
    <text evidence="1">The sequence shown here is derived from an EMBL/GenBank/DDBJ whole genome shotgun (WGS) entry which is preliminary data.</text>
</comment>
<gene>
    <name evidence="1" type="ORF">M9979_06745</name>
</gene>
<reference evidence="1" key="1">
    <citation type="submission" date="2022-05" db="EMBL/GenBank/DDBJ databases">
        <title>Sphingomonas sp. strain RP10 Genome sequencing and assembly.</title>
        <authorList>
            <person name="Kim I."/>
        </authorList>
    </citation>
    <scope>NUCLEOTIDE SEQUENCE</scope>
    <source>
        <strain evidence="1">RP10</strain>
    </source>
</reference>
<sequence length="181" mass="19157">MSLPPDYARVLDHLGRAFTAYKAATTSDPVLVGGAATAIGTGGLFMSTDFDVIAADDQAFARAMTDAGFVQDGGIGHLANAYYLADCADYVVEQVSGALFDGRSDRERLVRLTVKSGGEIVMPSIEDLIADRLGQHAVASRSDQSRLLQAKALFDTSEAIDLSYLIRRIAEEGGDPALLGL</sequence>
<dbReference type="RefSeq" id="WP_254288568.1">
    <property type="nucleotide sequence ID" value="NZ_JAMLDY010000006.1"/>
</dbReference>
<evidence type="ECO:0000313" key="1">
    <source>
        <dbReference type="EMBL" id="MCP3734571.1"/>
    </source>
</evidence>
<name>A0A9X2HUH9_9SPHN</name>
<dbReference type="AlphaFoldDB" id="A0A9X2HUH9"/>
<accession>A0A9X2HUH9</accession>
<keyword evidence="2" id="KW-1185">Reference proteome</keyword>